<dbReference type="STRING" id="623281.SAMN05421747_112122"/>
<feature type="transmembrane region" description="Helical" evidence="1">
    <location>
        <begin position="134"/>
        <end position="152"/>
    </location>
</feature>
<keyword evidence="1" id="KW-0472">Membrane</keyword>
<reference evidence="2 3" key="1">
    <citation type="submission" date="2016-10" db="EMBL/GenBank/DDBJ databases">
        <authorList>
            <person name="de Groot N.N."/>
        </authorList>
    </citation>
    <scope>NUCLEOTIDE SEQUENCE [LARGE SCALE GENOMIC DNA]</scope>
    <source>
        <strain evidence="2 3">DSM 22900</strain>
    </source>
</reference>
<accession>A0A1I1JNT6</accession>
<keyword evidence="1" id="KW-0812">Transmembrane</keyword>
<feature type="transmembrane region" description="Helical" evidence="1">
    <location>
        <begin position="232"/>
        <end position="252"/>
    </location>
</feature>
<feature type="transmembrane region" description="Helical" evidence="1">
    <location>
        <begin position="96"/>
        <end position="114"/>
    </location>
</feature>
<keyword evidence="1" id="KW-1133">Transmembrane helix</keyword>
<dbReference type="AlphaFoldDB" id="A0A1I1JNT6"/>
<feature type="transmembrane region" description="Helical" evidence="1">
    <location>
        <begin position="187"/>
        <end position="212"/>
    </location>
</feature>
<feature type="transmembrane region" description="Helical" evidence="1">
    <location>
        <begin position="159"/>
        <end position="181"/>
    </location>
</feature>
<dbReference type="Proteomes" id="UP000199577">
    <property type="component" value="Unassembled WGS sequence"/>
</dbReference>
<keyword evidence="3" id="KW-1185">Reference proteome</keyword>
<dbReference type="PANTHER" id="PTHR20992:SF9">
    <property type="entry name" value="AT15442P-RELATED"/>
    <property type="match status" value="1"/>
</dbReference>
<evidence type="ECO:0000313" key="3">
    <source>
        <dbReference type="Proteomes" id="UP000199577"/>
    </source>
</evidence>
<dbReference type="PANTHER" id="PTHR20992">
    <property type="entry name" value="AT15442P-RELATED"/>
    <property type="match status" value="1"/>
</dbReference>
<dbReference type="Pfam" id="PF04087">
    <property type="entry name" value="DUF389"/>
    <property type="match status" value="1"/>
</dbReference>
<dbReference type="RefSeq" id="WP_244518933.1">
    <property type="nucleotide sequence ID" value="NZ_FOLL01000012.1"/>
</dbReference>
<dbReference type="EMBL" id="FOLL01000012">
    <property type="protein sequence ID" value="SFC49622.1"/>
    <property type="molecule type" value="Genomic_DNA"/>
</dbReference>
<protein>
    <submittedName>
        <fullName evidence="2">Uncharacterized hydrophobic domain-containing protein</fullName>
    </submittedName>
</protein>
<evidence type="ECO:0000313" key="2">
    <source>
        <dbReference type="EMBL" id="SFC49622.1"/>
    </source>
</evidence>
<sequence length="441" mass="49269">MYLRTVDIQKILAKFNLTSEREDYHTIHDTVEKGIYFKGTNLWILIFAILIACVGLNVNSTAVVIGAMLISPLMGPILGLGYSLAIYDFNLLRRSLVNYGFTVASGLFASTLYFLATPLSEAHSELLARTQPNIYDVIVALAGGLAGIVALSSKQKGNVIPGAAIATALMPPLCTAGYGLATANWNYFFGAFYLFTINTVFIAVATLITVRFLNYPIWQVTDQSIKKTANRWVSAIVIVTVLPSVYFGYLLVQQERFTRNANAYIRNESHIEGDYLLKSEIDPGKRTIRLIYGGRLIPEEVKEEVASKTRFYDLEGAAVTIQQGFSLDDENNERLLANNAQQAEINRLRSDLAVALHAQDSINRSRQLGRQLLQELKPLFPEITSCGMADQVVYDDSLRRHNYLSLFIGTTDRRKTEGNRPQLEAWLKSRLNTDSVKVYVE</sequence>
<organism evidence="2 3">
    <name type="scientific">Parapedobacter composti</name>
    <dbReference type="NCBI Taxonomy" id="623281"/>
    <lineage>
        <taxon>Bacteria</taxon>
        <taxon>Pseudomonadati</taxon>
        <taxon>Bacteroidota</taxon>
        <taxon>Sphingobacteriia</taxon>
        <taxon>Sphingobacteriales</taxon>
        <taxon>Sphingobacteriaceae</taxon>
        <taxon>Parapedobacter</taxon>
    </lineage>
</organism>
<name>A0A1I1JNT6_9SPHI</name>
<dbReference type="InterPro" id="IPR005240">
    <property type="entry name" value="DUF389"/>
</dbReference>
<proteinExistence type="predicted"/>
<gene>
    <name evidence="2" type="ORF">SAMN05421747_112122</name>
</gene>
<evidence type="ECO:0000256" key="1">
    <source>
        <dbReference type="SAM" id="Phobius"/>
    </source>
</evidence>
<feature type="transmembrane region" description="Helical" evidence="1">
    <location>
        <begin position="64"/>
        <end position="84"/>
    </location>
</feature>
<feature type="transmembrane region" description="Helical" evidence="1">
    <location>
        <begin position="42"/>
        <end position="58"/>
    </location>
</feature>